<reference evidence="2" key="1">
    <citation type="journal article" date="2019" name="bioRxiv">
        <title>The Genome of the Zebra Mussel, Dreissena polymorpha: A Resource for Invasive Species Research.</title>
        <authorList>
            <person name="McCartney M.A."/>
            <person name="Auch B."/>
            <person name="Kono T."/>
            <person name="Mallez S."/>
            <person name="Zhang Y."/>
            <person name="Obille A."/>
            <person name="Becker A."/>
            <person name="Abrahante J.E."/>
            <person name="Garbe J."/>
            <person name="Badalamenti J.P."/>
            <person name="Herman A."/>
            <person name="Mangelson H."/>
            <person name="Liachko I."/>
            <person name="Sullivan S."/>
            <person name="Sone E.D."/>
            <person name="Koren S."/>
            <person name="Silverstein K.A.T."/>
            <person name="Beckman K.B."/>
            <person name="Gohl D.M."/>
        </authorList>
    </citation>
    <scope>NUCLEOTIDE SEQUENCE</scope>
    <source>
        <strain evidence="2">Duluth1</strain>
        <tissue evidence="2">Whole animal</tissue>
    </source>
</reference>
<reference evidence="2" key="2">
    <citation type="submission" date="2020-11" db="EMBL/GenBank/DDBJ databases">
        <authorList>
            <person name="McCartney M.A."/>
            <person name="Auch B."/>
            <person name="Kono T."/>
            <person name="Mallez S."/>
            <person name="Becker A."/>
            <person name="Gohl D.M."/>
            <person name="Silverstein K.A.T."/>
            <person name="Koren S."/>
            <person name="Bechman K.B."/>
            <person name="Herman A."/>
            <person name="Abrahante J.E."/>
            <person name="Garbe J."/>
        </authorList>
    </citation>
    <scope>NUCLEOTIDE SEQUENCE</scope>
    <source>
        <strain evidence="2">Duluth1</strain>
        <tissue evidence="2">Whole animal</tissue>
    </source>
</reference>
<evidence type="ECO:0000313" key="2">
    <source>
        <dbReference type="EMBL" id="KAH3888598.1"/>
    </source>
</evidence>
<protein>
    <submittedName>
        <fullName evidence="2">Uncharacterized protein</fullName>
    </submittedName>
</protein>
<evidence type="ECO:0000256" key="1">
    <source>
        <dbReference type="SAM" id="MobiDB-lite"/>
    </source>
</evidence>
<name>A0A9D4S303_DREPO</name>
<gene>
    <name evidence="2" type="ORF">DPMN_012636</name>
</gene>
<comment type="caution">
    <text evidence="2">The sequence shown here is derived from an EMBL/GenBank/DDBJ whole genome shotgun (WGS) entry which is preliminary data.</text>
</comment>
<sequence length="70" mass="8416">MLNFRRCLSYRTSSSHFYNLAEESEEIVFEQPGSMQNLRRRHTRFDCVRKEKEDQKGRKKMGTMFSSMTS</sequence>
<feature type="region of interest" description="Disordered" evidence="1">
    <location>
        <begin position="49"/>
        <end position="70"/>
    </location>
</feature>
<organism evidence="2 3">
    <name type="scientific">Dreissena polymorpha</name>
    <name type="common">Zebra mussel</name>
    <name type="synonym">Mytilus polymorpha</name>
    <dbReference type="NCBI Taxonomy" id="45954"/>
    <lineage>
        <taxon>Eukaryota</taxon>
        <taxon>Metazoa</taxon>
        <taxon>Spiralia</taxon>
        <taxon>Lophotrochozoa</taxon>
        <taxon>Mollusca</taxon>
        <taxon>Bivalvia</taxon>
        <taxon>Autobranchia</taxon>
        <taxon>Heteroconchia</taxon>
        <taxon>Euheterodonta</taxon>
        <taxon>Imparidentia</taxon>
        <taxon>Neoheterodontei</taxon>
        <taxon>Myida</taxon>
        <taxon>Dreissenoidea</taxon>
        <taxon>Dreissenidae</taxon>
        <taxon>Dreissena</taxon>
    </lineage>
</organism>
<keyword evidence="3" id="KW-1185">Reference proteome</keyword>
<proteinExistence type="predicted"/>
<dbReference type="Proteomes" id="UP000828390">
    <property type="component" value="Unassembled WGS sequence"/>
</dbReference>
<dbReference type="AlphaFoldDB" id="A0A9D4S303"/>
<evidence type="ECO:0000313" key="3">
    <source>
        <dbReference type="Proteomes" id="UP000828390"/>
    </source>
</evidence>
<accession>A0A9D4S303</accession>
<dbReference type="EMBL" id="JAIWYP010000001">
    <property type="protein sequence ID" value="KAH3888598.1"/>
    <property type="molecule type" value="Genomic_DNA"/>
</dbReference>